<dbReference type="SUPFAM" id="SSF52980">
    <property type="entry name" value="Restriction endonuclease-like"/>
    <property type="match status" value="1"/>
</dbReference>
<dbReference type="CDD" id="cd20078">
    <property type="entry name" value="XPF_nuclease_XPF_euk"/>
    <property type="match status" value="1"/>
</dbReference>
<feature type="domain" description="ERCC4" evidence="7">
    <location>
        <begin position="649"/>
        <end position="730"/>
    </location>
</feature>
<reference evidence="8 9" key="1">
    <citation type="journal article" date="2015" name="Mol. Biochem. Parasitol.">
        <title>Identification of polymorphic genes for use in assemblage B genotyping assays through comparative genomics of multiple assemblage B Giardia duodenalis isolates.</title>
        <authorList>
            <person name="Wielinga C."/>
            <person name="Thompson R.C."/>
            <person name="Monis P."/>
            <person name="Ryan U."/>
        </authorList>
    </citation>
    <scope>NUCLEOTIDE SEQUENCE [LARGE SCALE GENOMIC DNA]</scope>
    <source>
        <strain evidence="8 9">BAH15c1</strain>
    </source>
</reference>
<evidence type="ECO:0000256" key="1">
    <source>
        <dbReference type="ARBA" id="ARBA00004123"/>
    </source>
</evidence>
<evidence type="ECO:0000313" key="9">
    <source>
        <dbReference type="Proteomes" id="UP000070089"/>
    </source>
</evidence>
<accession>A0A132NUA7</accession>
<proteinExistence type="predicted"/>
<organism evidence="8 9">
    <name type="scientific">Giardia duodenalis assemblage B</name>
    <dbReference type="NCBI Taxonomy" id="1394984"/>
    <lineage>
        <taxon>Eukaryota</taxon>
        <taxon>Metamonada</taxon>
        <taxon>Diplomonadida</taxon>
        <taxon>Hexamitidae</taxon>
        <taxon>Giardiinae</taxon>
        <taxon>Giardia</taxon>
    </lineage>
</organism>
<dbReference type="InterPro" id="IPR011335">
    <property type="entry name" value="Restrct_endonuc-II-like"/>
</dbReference>
<name>A0A132NUA7_GIAIN</name>
<dbReference type="GO" id="GO:0000110">
    <property type="term" value="C:nucleotide-excision repair factor 1 complex"/>
    <property type="evidence" value="ECO:0007669"/>
    <property type="project" value="TreeGrafter"/>
</dbReference>
<protein>
    <recommendedName>
        <fullName evidence="7">ERCC4 domain-containing protein</fullName>
    </recommendedName>
</protein>
<evidence type="ECO:0000259" key="7">
    <source>
        <dbReference type="SMART" id="SM00891"/>
    </source>
</evidence>
<evidence type="ECO:0000256" key="5">
    <source>
        <dbReference type="ARBA" id="ARBA00023204"/>
    </source>
</evidence>
<evidence type="ECO:0000256" key="6">
    <source>
        <dbReference type="ARBA" id="ARBA00023242"/>
    </source>
</evidence>
<keyword evidence="3" id="KW-0378">Hydrolase</keyword>
<dbReference type="AlphaFoldDB" id="A0A132NUA7"/>
<evidence type="ECO:0000256" key="4">
    <source>
        <dbReference type="ARBA" id="ARBA00023125"/>
    </source>
</evidence>
<dbReference type="Gene3D" id="3.40.50.10130">
    <property type="match status" value="1"/>
</dbReference>
<dbReference type="SMART" id="SM00891">
    <property type="entry name" value="ERCC4"/>
    <property type="match status" value="1"/>
</dbReference>
<comment type="subcellular location">
    <subcellularLocation>
        <location evidence="1">Nucleus</location>
    </subcellularLocation>
</comment>
<dbReference type="GO" id="GO:0000014">
    <property type="term" value="F:single-stranded DNA endodeoxyribonuclease activity"/>
    <property type="evidence" value="ECO:0007669"/>
    <property type="project" value="TreeGrafter"/>
</dbReference>
<evidence type="ECO:0000256" key="3">
    <source>
        <dbReference type="ARBA" id="ARBA00022801"/>
    </source>
</evidence>
<dbReference type="GO" id="GO:0003684">
    <property type="term" value="F:damaged DNA binding"/>
    <property type="evidence" value="ECO:0007669"/>
    <property type="project" value="TreeGrafter"/>
</dbReference>
<keyword evidence="6" id="KW-0539">Nucleus</keyword>
<dbReference type="OrthoDB" id="361020at2759"/>
<keyword evidence="2" id="KW-0227">DNA damage</keyword>
<dbReference type="GO" id="GO:0000724">
    <property type="term" value="P:double-strand break repair via homologous recombination"/>
    <property type="evidence" value="ECO:0007669"/>
    <property type="project" value="TreeGrafter"/>
</dbReference>
<dbReference type="EMBL" id="JXTI01000061">
    <property type="protein sequence ID" value="KWX13663.1"/>
    <property type="molecule type" value="Genomic_DNA"/>
</dbReference>
<dbReference type="Pfam" id="PF02732">
    <property type="entry name" value="ERCC4"/>
    <property type="match status" value="1"/>
</dbReference>
<evidence type="ECO:0000256" key="2">
    <source>
        <dbReference type="ARBA" id="ARBA00022763"/>
    </source>
</evidence>
<dbReference type="InterPro" id="IPR047520">
    <property type="entry name" value="XPF_nuclease"/>
</dbReference>
<comment type="caution">
    <text evidence="8">The sequence shown here is derived from an EMBL/GenBank/DDBJ whole genome shotgun (WGS) entry which is preliminary data.</text>
</comment>
<keyword evidence="4" id="KW-0238">DNA-binding</keyword>
<dbReference type="GO" id="GO:0003697">
    <property type="term" value="F:single-stranded DNA binding"/>
    <property type="evidence" value="ECO:0007669"/>
    <property type="project" value="TreeGrafter"/>
</dbReference>
<dbReference type="GO" id="GO:0000712">
    <property type="term" value="P:resolution of meiotic recombination intermediates"/>
    <property type="evidence" value="ECO:0007669"/>
    <property type="project" value="TreeGrafter"/>
</dbReference>
<dbReference type="PANTHER" id="PTHR10150">
    <property type="entry name" value="DNA REPAIR ENDONUCLEASE XPF"/>
    <property type="match status" value="1"/>
</dbReference>
<dbReference type="GO" id="GO:1901255">
    <property type="term" value="P:nucleotide-excision repair involved in interstrand cross-link repair"/>
    <property type="evidence" value="ECO:0007669"/>
    <property type="project" value="TreeGrafter"/>
</dbReference>
<dbReference type="Proteomes" id="UP000070089">
    <property type="component" value="Unassembled WGS sequence"/>
</dbReference>
<dbReference type="PANTHER" id="PTHR10150:SF0">
    <property type="entry name" value="DNA REPAIR ENDONUCLEASE XPF"/>
    <property type="match status" value="1"/>
</dbReference>
<dbReference type="VEuPathDB" id="GiardiaDB:QR46_2361"/>
<gene>
    <name evidence="8" type="ORF">QR46_2361</name>
</gene>
<keyword evidence="5" id="KW-0234">DNA repair</keyword>
<dbReference type="InterPro" id="IPR006166">
    <property type="entry name" value="ERCC4_domain"/>
</dbReference>
<sequence length="886" mass="99689">MLWYFKMQYERLLRAEPSAADNPLSLSEAMILSSGLGVCKACELFLRSYTIKRRAVGVVYNQGVSQFLAPLFRFLASSNRGHLYISSSKTKAAPTSDVFVFPAATFVSEIVRGELKLSSFDGFIVLTAGRPAPLLKALAPAVKNNCCWVKYLSDQPLMFVSIQSLYDIQVHLEQIEAFYITRIKVVHRAMPIVLKDLSGSSSSTDPSMPNTCQQRPNLFVEEVISLDVGLEHPTHPRVWQEIRRWSILLSQKQPRYEAIARLPQYKLIKHADLLFTDDYISWALWFLYHMELALPQHRSEVLQCYRLFLDQFKHPLIRPADIRNYYDSLQAVCRTQGNTTLLNAIAKAIESASEDIMASIEAYRYTEQKHLHSPPTRIVVLLGTYFGARELENYLISNGRVELVCSQSEDGVLDTAPEPRLRKSLLSKKSALLIGMAGQDPDPNEHLQETSTPELNTIHKRLHLYINREINRESKQPNDDAYIPFTSSKGVIIDALTKSNSGKIHSGVEVVIIATVFNPLFSTKAMSTPFSLYDRLNQIGVSTIASIICCGASVQAIRVLERLNFNHKQEANHKPAQIPLIVIEGGNQSFTTNYPVLVTNVESEALKALHTASMHMSVSSYYNMATEIDFTGMQPEKDSVSKPSSPQRMLYIDNRELRSLVPVELFVLSKGLRLIVRQLTLGDYLLSSTTAVERKSEQDLISSLRSDRLEDQLERLNAQFSTSYLMCAIPSERSHDLVRIDIQNNQSSTNTASKPLSLTARLFRLLRTYPTVRILWSTDTTFAPLLMRLKMACIKRGEPELEPTDVENMVSASDEFIRKRVIRAISGLAEADHTTLIQKYSGIHGILTEDSDALARETSPYVRHKIASIASEPLTDVLRVLNSLGA</sequence>
<evidence type="ECO:0000313" key="8">
    <source>
        <dbReference type="EMBL" id="KWX13663.1"/>
    </source>
</evidence>